<dbReference type="GO" id="GO:0070212">
    <property type="term" value="P:protein poly-ADP-ribosylation"/>
    <property type="evidence" value="ECO:0007669"/>
    <property type="project" value="TreeGrafter"/>
</dbReference>
<evidence type="ECO:0000256" key="7">
    <source>
        <dbReference type="ARBA" id="ARBA00024347"/>
    </source>
</evidence>
<comment type="similarity">
    <text evidence="7">Belongs to the ARTD/PARP family.</text>
</comment>
<dbReference type="EMBL" id="JACDXP010000016">
    <property type="protein sequence ID" value="KAF6513982.1"/>
    <property type="molecule type" value="Genomic_DNA"/>
</dbReference>
<keyword evidence="2 9" id="KW-0328">Glycosyltransferase</keyword>
<keyword evidence="5 9" id="KW-0520">NAD</keyword>
<evidence type="ECO:0000313" key="13">
    <source>
        <dbReference type="EMBL" id="KAF6513982.1"/>
    </source>
</evidence>
<dbReference type="EC" id="2.4.2.-" evidence="9"/>
<comment type="subcellular location">
    <subcellularLocation>
        <location evidence="1">Nucleus</location>
    </subcellularLocation>
</comment>
<dbReference type="InterPro" id="IPR008893">
    <property type="entry name" value="WGR_domain"/>
</dbReference>
<dbReference type="InterPro" id="IPR004102">
    <property type="entry name" value="Poly(ADP-ribose)pol_reg_dom"/>
</dbReference>
<dbReference type="SUPFAM" id="SSF142921">
    <property type="entry name" value="WGR domain-like"/>
    <property type="match status" value="1"/>
</dbReference>
<dbReference type="SUPFAM" id="SSF47587">
    <property type="entry name" value="Domain of poly(ADP-ribose) polymerase"/>
    <property type="match status" value="1"/>
</dbReference>
<name>A0A8H6GA03_FUSOX</name>
<dbReference type="InterPro" id="IPR001357">
    <property type="entry name" value="BRCT_dom"/>
</dbReference>
<feature type="domain" description="BRCT" evidence="10">
    <location>
        <begin position="11"/>
        <end position="87"/>
    </location>
</feature>
<dbReference type="Pfam" id="PF05406">
    <property type="entry name" value="WGR"/>
    <property type="match status" value="1"/>
</dbReference>
<dbReference type="InterPro" id="IPR050800">
    <property type="entry name" value="ARTD/PARP"/>
</dbReference>
<dbReference type="SUPFAM" id="SSF52113">
    <property type="entry name" value="BRCT domain"/>
    <property type="match status" value="1"/>
</dbReference>
<feature type="domain" description="PARP catalytic" evidence="11">
    <location>
        <begin position="393"/>
        <end position="604"/>
    </location>
</feature>
<dbReference type="Gene3D" id="3.40.50.10190">
    <property type="entry name" value="BRCT domain"/>
    <property type="match status" value="1"/>
</dbReference>
<reference evidence="13 14" key="1">
    <citation type="journal article" date="2020" name="bioRxiv">
        <title>A chromosome-scale genome assembly for the Fusarium oxysporum strain Fo5176 to establish a model Arabidopsis-fungal pathosystem.</title>
        <authorList>
            <person name="Fokkens L."/>
            <person name="Guo L."/>
            <person name="Dora S."/>
            <person name="Wang B."/>
            <person name="Ye K."/>
            <person name="Sanchez-Rodriguez C."/>
            <person name="Croll D."/>
        </authorList>
    </citation>
    <scope>NUCLEOTIDE SEQUENCE [LARGE SCALE GENOMIC DNA]</scope>
    <source>
        <strain evidence="13 14">Fo5176</strain>
    </source>
</reference>
<evidence type="ECO:0000256" key="5">
    <source>
        <dbReference type="ARBA" id="ARBA00023027"/>
    </source>
</evidence>
<dbReference type="PANTHER" id="PTHR10459">
    <property type="entry name" value="DNA LIGASE"/>
    <property type="match status" value="1"/>
</dbReference>
<dbReference type="PROSITE" id="PS50172">
    <property type="entry name" value="BRCT"/>
    <property type="match status" value="1"/>
</dbReference>
<gene>
    <name evidence="13" type="ORF">HZS61_006238</name>
</gene>
<evidence type="ECO:0000256" key="4">
    <source>
        <dbReference type="ARBA" id="ARBA00022695"/>
    </source>
</evidence>
<protein>
    <recommendedName>
        <fullName evidence="9">Poly [ADP-ribose] polymerase</fullName>
        <shortName evidence="9">PARP</shortName>
        <ecNumber evidence="9">2.4.2.-</ecNumber>
    </recommendedName>
</protein>
<dbReference type="GO" id="GO:0006302">
    <property type="term" value="P:double-strand break repair"/>
    <property type="evidence" value="ECO:0007669"/>
    <property type="project" value="TreeGrafter"/>
</dbReference>
<dbReference type="InterPro" id="IPR012317">
    <property type="entry name" value="Poly(ADP-ribose)pol_cat_dom"/>
</dbReference>
<dbReference type="Pfam" id="PF00644">
    <property type="entry name" value="PARP"/>
    <property type="match status" value="1"/>
</dbReference>
<dbReference type="Gene3D" id="3.90.228.10">
    <property type="match status" value="1"/>
</dbReference>
<dbReference type="PROSITE" id="PS51977">
    <property type="entry name" value="WGR"/>
    <property type="match status" value="1"/>
</dbReference>
<evidence type="ECO:0000256" key="3">
    <source>
        <dbReference type="ARBA" id="ARBA00022679"/>
    </source>
</evidence>
<dbReference type="InterPro" id="IPR036420">
    <property type="entry name" value="BRCT_dom_sf"/>
</dbReference>
<proteinExistence type="inferred from homology"/>
<dbReference type="PROSITE" id="PS51059">
    <property type="entry name" value="PARP_CATALYTIC"/>
    <property type="match status" value="1"/>
</dbReference>
<evidence type="ECO:0000313" key="14">
    <source>
        <dbReference type="Proteomes" id="UP000593570"/>
    </source>
</evidence>
<dbReference type="GO" id="GO:1990404">
    <property type="term" value="F:NAD+-protein mono-ADP-ribosyltransferase activity"/>
    <property type="evidence" value="ECO:0007669"/>
    <property type="project" value="TreeGrafter"/>
</dbReference>
<accession>A0A8H6GA03</accession>
<dbReference type="PANTHER" id="PTHR10459:SF60">
    <property type="entry name" value="POLY [ADP-RIBOSE] POLYMERASE 2"/>
    <property type="match status" value="1"/>
</dbReference>
<sequence>MGKAPAAKLSQNEQPLRGCSIVVPENALKNLVRSLIDMYGGIYQDIVDDRTTYVVSSPTSSSEKLQIPKEQKNGFQIVEPGQLVQILCNNGDDRNQDVQHWSPSTRTYGRTKVTTNNSDANMTKEVRFKIEPPKTGHTQGRVIRRLNQTDTNNSGGLGKWTKPKTEEYVEKDFNLPREDDKKYFPYIAGDFTPYQATLRKPNYYYGIKVVKHSNASNYETFVAWGISEAHAKWRLLRVGTQDDAIIAFKEKFEEKTGLNWGNRYDEAIPHFYAFDNDKARQSDGYDGKEAVQELMQLIFNETGFNEANIALGNNFDLEDIKIDDIEKGFKTLAKAAAEIRKDRKNGTTTYTNKYHEILPGAGKIEIQDLKSCQTQVKPLQGIWELKNAYEIMKATCDSGKEVHLFDRLLTPLSQDSKEFKTLIEYLNNYRVFFNYEVKDIFRINRGEERAGKKANRKLLWHGSRAVNYCSILSHGLRIAPSGGLWYSKLLGNGIYLTDMSSVAAGDCKTDRDALLLLCEADLTKANCTQGITGPKQWIDAKEVHETLEGVQMPDPTLKPATNLTPETNLTTKGLKYNTYTCYDPTKVKLRYIFRLNICIPGMKRNRQTEPETGTT</sequence>
<evidence type="ECO:0000256" key="6">
    <source>
        <dbReference type="ARBA" id="ARBA00023242"/>
    </source>
</evidence>
<dbReference type="GO" id="GO:0016779">
    <property type="term" value="F:nucleotidyltransferase activity"/>
    <property type="evidence" value="ECO:0007669"/>
    <property type="project" value="UniProtKB-KW"/>
</dbReference>
<evidence type="ECO:0000256" key="2">
    <source>
        <dbReference type="ARBA" id="ARBA00022676"/>
    </source>
</evidence>
<comment type="catalytic activity">
    <reaction evidence="8">
        <text>NAD(+) + (ADP-D-ribosyl)n-acceptor = nicotinamide + (ADP-D-ribosyl)n+1-acceptor + H(+).</text>
        <dbReference type="EC" id="2.4.2.30"/>
    </reaction>
</comment>
<evidence type="ECO:0000259" key="10">
    <source>
        <dbReference type="PROSITE" id="PS50172"/>
    </source>
</evidence>
<dbReference type="SUPFAM" id="SSF56399">
    <property type="entry name" value="ADP-ribosylation"/>
    <property type="match status" value="1"/>
</dbReference>
<dbReference type="SMART" id="SM00773">
    <property type="entry name" value="WGR"/>
    <property type="match status" value="1"/>
</dbReference>
<evidence type="ECO:0000259" key="11">
    <source>
        <dbReference type="PROSITE" id="PS51059"/>
    </source>
</evidence>
<evidence type="ECO:0000259" key="12">
    <source>
        <dbReference type="PROSITE" id="PS51977"/>
    </source>
</evidence>
<keyword evidence="3 9" id="KW-0808">Transferase</keyword>
<evidence type="ECO:0000256" key="1">
    <source>
        <dbReference type="ARBA" id="ARBA00004123"/>
    </source>
</evidence>
<dbReference type="InterPro" id="IPR036616">
    <property type="entry name" value="Poly(ADP-ribose)pol_reg_dom_sf"/>
</dbReference>
<dbReference type="AlphaFoldDB" id="A0A8H6GA03"/>
<organism evidence="13 14">
    <name type="scientific">Fusarium oxysporum f. sp. conglutinans</name>
    <dbReference type="NCBI Taxonomy" id="100902"/>
    <lineage>
        <taxon>Eukaryota</taxon>
        <taxon>Fungi</taxon>
        <taxon>Dikarya</taxon>
        <taxon>Ascomycota</taxon>
        <taxon>Pezizomycotina</taxon>
        <taxon>Sordariomycetes</taxon>
        <taxon>Hypocreomycetidae</taxon>
        <taxon>Hypocreales</taxon>
        <taxon>Nectriaceae</taxon>
        <taxon>Fusarium</taxon>
        <taxon>Fusarium oxysporum species complex</taxon>
    </lineage>
</organism>
<dbReference type="Proteomes" id="UP000593570">
    <property type="component" value="Unassembled WGS sequence"/>
</dbReference>
<dbReference type="Pfam" id="PF02877">
    <property type="entry name" value="PARP_reg"/>
    <property type="match status" value="1"/>
</dbReference>
<dbReference type="GO" id="GO:0005730">
    <property type="term" value="C:nucleolus"/>
    <property type="evidence" value="ECO:0007669"/>
    <property type="project" value="TreeGrafter"/>
</dbReference>
<dbReference type="Gene3D" id="1.20.142.10">
    <property type="entry name" value="Poly(ADP-ribose) polymerase, regulatory domain"/>
    <property type="match status" value="1"/>
</dbReference>
<keyword evidence="6" id="KW-0539">Nucleus</keyword>
<feature type="domain" description="WGR" evidence="12">
    <location>
        <begin position="164"/>
        <end position="272"/>
    </location>
</feature>
<keyword evidence="4" id="KW-0548">Nucleotidyltransferase</keyword>
<evidence type="ECO:0000256" key="9">
    <source>
        <dbReference type="RuleBase" id="RU362114"/>
    </source>
</evidence>
<comment type="caution">
    <text evidence="13">The sequence shown here is derived from an EMBL/GenBank/DDBJ whole genome shotgun (WGS) entry which is preliminary data.</text>
</comment>
<dbReference type="InterPro" id="IPR036930">
    <property type="entry name" value="WGR_dom_sf"/>
</dbReference>
<evidence type="ECO:0000256" key="8">
    <source>
        <dbReference type="ARBA" id="ARBA00033987"/>
    </source>
</evidence>
<dbReference type="GO" id="GO:0003950">
    <property type="term" value="F:NAD+ poly-ADP-ribosyltransferase activity"/>
    <property type="evidence" value="ECO:0007669"/>
    <property type="project" value="UniProtKB-UniRule"/>
</dbReference>